<evidence type="ECO:0000313" key="3">
    <source>
        <dbReference type="EMBL" id="GIY90017.1"/>
    </source>
</evidence>
<feature type="compositionally biased region" description="Gly residues" evidence="1">
    <location>
        <begin position="143"/>
        <end position="166"/>
    </location>
</feature>
<protein>
    <submittedName>
        <fullName evidence="3">Uncharacterized protein</fullName>
    </submittedName>
</protein>
<feature type="signal peptide" evidence="2">
    <location>
        <begin position="1"/>
        <end position="18"/>
    </location>
</feature>
<evidence type="ECO:0000256" key="2">
    <source>
        <dbReference type="SAM" id="SignalP"/>
    </source>
</evidence>
<comment type="caution">
    <text evidence="3">The sequence shown here is derived from an EMBL/GenBank/DDBJ whole genome shotgun (WGS) entry which is preliminary data.</text>
</comment>
<accession>A0AAV4X618</accession>
<proteinExistence type="predicted"/>
<dbReference type="AlphaFoldDB" id="A0AAV4X618"/>
<feature type="compositionally biased region" description="Gly residues" evidence="1">
    <location>
        <begin position="173"/>
        <end position="184"/>
    </location>
</feature>
<dbReference type="Proteomes" id="UP001054837">
    <property type="component" value="Unassembled WGS sequence"/>
</dbReference>
<feature type="region of interest" description="Disordered" evidence="1">
    <location>
        <begin position="136"/>
        <end position="210"/>
    </location>
</feature>
<reference evidence="3 4" key="1">
    <citation type="submission" date="2021-06" db="EMBL/GenBank/DDBJ databases">
        <title>Caerostris darwini draft genome.</title>
        <authorList>
            <person name="Kono N."/>
            <person name="Arakawa K."/>
        </authorList>
    </citation>
    <scope>NUCLEOTIDE SEQUENCE [LARGE SCALE GENOMIC DNA]</scope>
</reference>
<organism evidence="3 4">
    <name type="scientific">Caerostris darwini</name>
    <dbReference type="NCBI Taxonomy" id="1538125"/>
    <lineage>
        <taxon>Eukaryota</taxon>
        <taxon>Metazoa</taxon>
        <taxon>Ecdysozoa</taxon>
        <taxon>Arthropoda</taxon>
        <taxon>Chelicerata</taxon>
        <taxon>Arachnida</taxon>
        <taxon>Araneae</taxon>
        <taxon>Araneomorphae</taxon>
        <taxon>Entelegynae</taxon>
        <taxon>Araneoidea</taxon>
        <taxon>Araneidae</taxon>
        <taxon>Caerostris</taxon>
    </lineage>
</organism>
<keyword evidence="2" id="KW-0732">Signal</keyword>
<evidence type="ECO:0000256" key="1">
    <source>
        <dbReference type="SAM" id="MobiDB-lite"/>
    </source>
</evidence>
<sequence length="237" mass="25416">MQRNICFIILLFLQDVKSQLTQTQLIQNFDQATACTPRQALPRGPVTAISPQVLVQYYALMKDSMRLPKCLMHRGQQQFNVFNEETYSMCVFGSCGGGVSGMYLYNEGLTQTYRPPPPGLEGGQTKVVQLEIRPLSGGQQQSGAGGARGYGAPGGGQRGSARGGYPGQQPGQSGRGKGSAGGSGSKRKPGSKDGDEDSTEDIEEALEEMEEENLSSVIRAGKGYLIVILNILAYNNL</sequence>
<evidence type="ECO:0000313" key="4">
    <source>
        <dbReference type="Proteomes" id="UP001054837"/>
    </source>
</evidence>
<gene>
    <name evidence="3" type="ORF">CDAR_164261</name>
</gene>
<dbReference type="EMBL" id="BPLQ01015705">
    <property type="protein sequence ID" value="GIY90017.1"/>
    <property type="molecule type" value="Genomic_DNA"/>
</dbReference>
<name>A0AAV4X618_9ARAC</name>
<feature type="chain" id="PRO_5043663355" evidence="2">
    <location>
        <begin position="19"/>
        <end position="237"/>
    </location>
</feature>
<keyword evidence="4" id="KW-1185">Reference proteome</keyword>
<feature type="compositionally biased region" description="Acidic residues" evidence="1">
    <location>
        <begin position="194"/>
        <end position="210"/>
    </location>
</feature>